<dbReference type="Gene3D" id="1.10.238.10">
    <property type="entry name" value="EF-hand"/>
    <property type="match status" value="1"/>
</dbReference>
<name>A0A8J6B1E4_9EUKA</name>
<comment type="caution">
    <text evidence="3">The sequence shown here is derived from an EMBL/GenBank/DDBJ whole genome shotgun (WGS) entry which is preliminary data.</text>
</comment>
<dbReference type="AlphaFoldDB" id="A0A8J6B1E4"/>
<evidence type="ECO:0000313" key="3">
    <source>
        <dbReference type="EMBL" id="KAG9396375.1"/>
    </source>
</evidence>
<dbReference type="PROSITE" id="PS50222">
    <property type="entry name" value="EF_HAND_2"/>
    <property type="match status" value="1"/>
</dbReference>
<dbReference type="EMBL" id="JAHDYR010000006">
    <property type="protein sequence ID" value="KAG9396375.1"/>
    <property type="molecule type" value="Genomic_DNA"/>
</dbReference>
<dbReference type="Pfam" id="PF13833">
    <property type="entry name" value="EF-hand_8"/>
    <property type="match status" value="1"/>
</dbReference>
<reference evidence="3" key="1">
    <citation type="submission" date="2021-05" db="EMBL/GenBank/DDBJ databases">
        <title>A free-living protist that lacks canonical eukaryotic 1 DNA replication and segregation systems.</title>
        <authorList>
            <person name="Salas-Leiva D.E."/>
            <person name="Tromer E.C."/>
            <person name="Curtis B.A."/>
            <person name="Jerlstrom-Hultqvist J."/>
            <person name="Kolisko M."/>
            <person name="Yi Z."/>
            <person name="Salas-Leiva J.S."/>
            <person name="Gallot-Lavallee L."/>
            <person name="Kops G.J.P.L."/>
            <person name="Archibald J.M."/>
            <person name="Simpson A.G.B."/>
            <person name="Roger A.J."/>
        </authorList>
    </citation>
    <scope>NUCLEOTIDE SEQUENCE</scope>
    <source>
        <strain evidence="3">BICM</strain>
    </source>
</reference>
<dbReference type="PROSITE" id="PS00018">
    <property type="entry name" value="EF_HAND_1"/>
    <property type="match status" value="1"/>
</dbReference>
<dbReference type="InterPro" id="IPR002048">
    <property type="entry name" value="EF_hand_dom"/>
</dbReference>
<dbReference type="InterPro" id="IPR018247">
    <property type="entry name" value="EF_Hand_1_Ca_BS"/>
</dbReference>
<sequence length="162" mass="17995">MSKISSTEADLAFKYITRDAKNKKVITVEDLTSAMAPIKPISISEAEKYLHVIPTEPNASKIDKMSTAFTFDRFSEILNLPAIQTVEELNYDPVKEAFSIYTNGEEYLTTERIEEVMTLSGATFTAKDIALLIDALDVDGDGRVGLEDFRAVIKDGDMPLHL</sequence>
<dbReference type="Proteomes" id="UP000717585">
    <property type="component" value="Unassembled WGS sequence"/>
</dbReference>
<dbReference type="SUPFAM" id="SSF47473">
    <property type="entry name" value="EF-hand"/>
    <property type="match status" value="1"/>
</dbReference>
<accession>A0A8J6B1E4</accession>
<evidence type="ECO:0000259" key="2">
    <source>
        <dbReference type="PROSITE" id="PS50222"/>
    </source>
</evidence>
<protein>
    <submittedName>
        <fullName evidence="3">Calmodulin-like protein</fullName>
    </submittedName>
</protein>
<gene>
    <name evidence="3" type="ORF">J8273_2106</name>
</gene>
<organism evidence="3 4">
    <name type="scientific">Carpediemonas membranifera</name>
    <dbReference type="NCBI Taxonomy" id="201153"/>
    <lineage>
        <taxon>Eukaryota</taxon>
        <taxon>Metamonada</taxon>
        <taxon>Carpediemonas-like organisms</taxon>
        <taxon>Carpediemonas</taxon>
    </lineage>
</organism>
<keyword evidence="4" id="KW-1185">Reference proteome</keyword>
<feature type="domain" description="EF-hand" evidence="2">
    <location>
        <begin position="124"/>
        <end position="159"/>
    </location>
</feature>
<dbReference type="CDD" id="cd00051">
    <property type="entry name" value="EFh"/>
    <property type="match status" value="1"/>
</dbReference>
<dbReference type="GO" id="GO:0005509">
    <property type="term" value="F:calcium ion binding"/>
    <property type="evidence" value="ECO:0007669"/>
    <property type="project" value="InterPro"/>
</dbReference>
<keyword evidence="1" id="KW-0106">Calcium</keyword>
<dbReference type="InterPro" id="IPR011992">
    <property type="entry name" value="EF-hand-dom_pair"/>
</dbReference>
<evidence type="ECO:0000313" key="4">
    <source>
        <dbReference type="Proteomes" id="UP000717585"/>
    </source>
</evidence>
<proteinExistence type="predicted"/>
<evidence type="ECO:0000256" key="1">
    <source>
        <dbReference type="ARBA" id="ARBA00022837"/>
    </source>
</evidence>